<comment type="caution">
    <text evidence="2">The sequence shown here is derived from an EMBL/GenBank/DDBJ whole genome shotgun (WGS) entry which is preliminary data.</text>
</comment>
<feature type="compositionally biased region" description="Polar residues" evidence="1">
    <location>
        <begin position="115"/>
        <end position="129"/>
    </location>
</feature>
<sequence length="148" mass="16482">MNPFARLNPTQGPAYKYSNDQFFSTYPDVETGHPAGSRDQLRESTRSAATINDRPASPASGATYSSDMSLKDISDYPLEMNSDSDDASVISDESDETSATDDTESMETEIEAERQQPQLNQASFRQQNACPYHRDSSHGPYSRLDERQ</sequence>
<dbReference type="Proteomes" id="UP000009886">
    <property type="component" value="Unassembled WGS sequence"/>
</dbReference>
<organism evidence="2 3">
    <name type="scientific">Penicillium digitatum (strain Pd1 / CECT 20795)</name>
    <name type="common">Green mold</name>
    <dbReference type="NCBI Taxonomy" id="1170230"/>
    <lineage>
        <taxon>Eukaryota</taxon>
        <taxon>Fungi</taxon>
        <taxon>Dikarya</taxon>
        <taxon>Ascomycota</taxon>
        <taxon>Pezizomycotina</taxon>
        <taxon>Eurotiomycetes</taxon>
        <taxon>Eurotiomycetidae</taxon>
        <taxon>Eurotiales</taxon>
        <taxon>Aspergillaceae</taxon>
        <taxon>Penicillium</taxon>
    </lineage>
</organism>
<proteinExistence type="predicted"/>
<gene>
    <name evidence="2" type="ORF">PDIP_81920</name>
</gene>
<dbReference type="KEGG" id="pdp:PDIP_81920"/>
<feature type="compositionally biased region" description="Acidic residues" evidence="1">
    <location>
        <begin position="82"/>
        <end position="110"/>
    </location>
</feature>
<feature type="compositionally biased region" description="Basic and acidic residues" evidence="1">
    <location>
        <begin position="132"/>
        <end position="148"/>
    </location>
</feature>
<accession>K9F8A3</accession>
<evidence type="ECO:0000256" key="1">
    <source>
        <dbReference type="SAM" id="MobiDB-lite"/>
    </source>
</evidence>
<name>K9F8A3_PEND1</name>
<dbReference type="VEuPathDB" id="FungiDB:PDIP_81920"/>
<dbReference type="HOGENOM" id="CLU_1759430_0_0_1"/>
<reference evidence="3" key="1">
    <citation type="journal article" date="2012" name="BMC Genomics">
        <title>Genome sequence of the necrotrophic fungus Penicillium digitatum, the main postharvest pathogen of citrus.</title>
        <authorList>
            <person name="Marcet-Houben M."/>
            <person name="Ballester A.-R."/>
            <person name="de la Fuente B."/>
            <person name="Harries E."/>
            <person name="Marcos J.F."/>
            <person name="Gonzalez-Candelas L."/>
            <person name="Gabaldon T."/>
        </authorList>
    </citation>
    <scope>NUCLEOTIDE SEQUENCE [LARGE SCALE GENOMIC DNA]</scope>
    <source>
        <strain evidence="3">Pd1 / CECT 20795</strain>
    </source>
</reference>
<evidence type="ECO:0000313" key="3">
    <source>
        <dbReference type="Proteomes" id="UP000009886"/>
    </source>
</evidence>
<dbReference type="OrthoDB" id="5401486at2759"/>
<evidence type="ECO:0000313" key="2">
    <source>
        <dbReference type="EMBL" id="EKV05650.1"/>
    </source>
</evidence>
<dbReference type="AlphaFoldDB" id="K9F8A3"/>
<protein>
    <submittedName>
        <fullName evidence="2">Uncharacterized protein</fullName>
    </submittedName>
</protein>
<dbReference type="EMBL" id="AKCU01000496">
    <property type="protein sequence ID" value="EKV05650.1"/>
    <property type="molecule type" value="Genomic_DNA"/>
</dbReference>
<feature type="region of interest" description="Disordered" evidence="1">
    <location>
        <begin position="24"/>
        <end position="148"/>
    </location>
</feature>